<proteinExistence type="predicted"/>
<reference evidence="1 2" key="1">
    <citation type="submission" date="2024-02" db="EMBL/GenBank/DDBJ databases">
        <authorList>
            <person name="Vignale AGUSTIN F."/>
            <person name="Sosa J E."/>
            <person name="Modenutti C."/>
        </authorList>
    </citation>
    <scope>NUCLEOTIDE SEQUENCE [LARGE SCALE GENOMIC DNA]</scope>
</reference>
<dbReference type="AlphaFoldDB" id="A0ABC8RY57"/>
<accession>A0ABC8RY57</accession>
<protein>
    <submittedName>
        <fullName evidence="1">Uncharacterized protein</fullName>
    </submittedName>
</protein>
<evidence type="ECO:0000313" key="2">
    <source>
        <dbReference type="Proteomes" id="UP001642360"/>
    </source>
</evidence>
<name>A0ABC8RY57_9AQUA</name>
<comment type="caution">
    <text evidence="1">The sequence shown here is derived from an EMBL/GenBank/DDBJ whole genome shotgun (WGS) entry which is preliminary data.</text>
</comment>
<evidence type="ECO:0000313" key="1">
    <source>
        <dbReference type="EMBL" id="CAK9149500.1"/>
    </source>
</evidence>
<keyword evidence="2" id="KW-1185">Reference proteome</keyword>
<sequence>NFLVLPERILDELSDGVNGTSPPMDVSSLVMDVTPAPQLVAIPPSSSPSMPRRSSRASHPPLYLTNCHCKMVVQIIPSMA</sequence>
<dbReference type="Proteomes" id="UP001642360">
    <property type="component" value="Unassembled WGS sequence"/>
</dbReference>
<feature type="non-terminal residue" evidence="1">
    <location>
        <position position="1"/>
    </location>
</feature>
<dbReference type="EMBL" id="CAUOFW020001881">
    <property type="protein sequence ID" value="CAK9149500.1"/>
    <property type="molecule type" value="Genomic_DNA"/>
</dbReference>
<gene>
    <name evidence="1" type="ORF">ILEXP_LOCUS17545</name>
</gene>
<organism evidence="1 2">
    <name type="scientific">Ilex paraguariensis</name>
    <name type="common">yerba mate</name>
    <dbReference type="NCBI Taxonomy" id="185542"/>
    <lineage>
        <taxon>Eukaryota</taxon>
        <taxon>Viridiplantae</taxon>
        <taxon>Streptophyta</taxon>
        <taxon>Embryophyta</taxon>
        <taxon>Tracheophyta</taxon>
        <taxon>Spermatophyta</taxon>
        <taxon>Magnoliopsida</taxon>
        <taxon>eudicotyledons</taxon>
        <taxon>Gunneridae</taxon>
        <taxon>Pentapetalae</taxon>
        <taxon>asterids</taxon>
        <taxon>campanulids</taxon>
        <taxon>Aquifoliales</taxon>
        <taxon>Aquifoliaceae</taxon>
        <taxon>Ilex</taxon>
    </lineage>
</organism>